<keyword evidence="3 7" id="KW-0812">Transmembrane</keyword>
<evidence type="ECO:0000256" key="5">
    <source>
        <dbReference type="ARBA" id="ARBA00022989"/>
    </source>
</evidence>
<evidence type="ECO:0000256" key="1">
    <source>
        <dbReference type="ARBA" id="ARBA00004370"/>
    </source>
</evidence>
<feature type="transmembrane region" description="Helical" evidence="7">
    <location>
        <begin position="119"/>
        <end position="142"/>
    </location>
</feature>
<dbReference type="PANTHER" id="PTHR48017">
    <property type="entry name" value="OS05G0424000 PROTEIN-RELATED"/>
    <property type="match status" value="1"/>
</dbReference>
<evidence type="ECO:0000259" key="8">
    <source>
        <dbReference type="Pfam" id="PF01490"/>
    </source>
</evidence>
<keyword evidence="10" id="KW-1185">Reference proteome</keyword>
<keyword evidence="4" id="KW-0029">Amino-acid transport</keyword>
<dbReference type="GO" id="GO:0006865">
    <property type="term" value="P:amino acid transport"/>
    <property type="evidence" value="ECO:0007669"/>
    <property type="project" value="UniProtKB-KW"/>
</dbReference>
<gene>
    <name evidence="9" type="ORF">RJ641_014054</name>
</gene>
<comment type="subcellular location">
    <subcellularLocation>
        <location evidence="1">Membrane</location>
    </subcellularLocation>
</comment>
<keyword evidence="2" id="KW-0813">Transport</keyword>
<evidence type="ECO:0000313" key="9">
    <source>
        <dbReference type="EMBL" id="KAK6946510.1"/>
    </source>
</evidence>
<feature type="transmembrane region" description="Helical" evidence="7">
    <location>
        <begin position="162"/>
        <end position="180"/>
    </location>
</feature>
<dbReference type="EMBL" id="JBAMMX010000002">
    <property type="protein sequence ID" value="KAK6946510.1"/>
    <property type="molecule type" value="Genomic_DNA"/>
</dbReference>
<dbReference type="GO" id="GO:0016020">
    <property type="term" value="C:membrane"/>
    <property type="evidence" value="ECO:0007669"/>
    <property type="project" value="UniProtKB-SubCell"/>
</dbReference>
<feature type="transmembrane region" description="Helical" evidence="7">
    <location>
        <begin position="271"/>
        <end position="294"/>
    </location>
</feature>
<feature type="transmembrane region" description="Helical" evidence="7">
    <location>
        <begin position="187"/>
        <end position="208"/>
    </location>
</feature>
<evidence type="ECO:0000256" key="4">
    <source>
        <dbReference type="ARBA" id="ARBA00022970"/>
    </source>
</evidence>
<evidence type="ECO:0000313" key="10">
    <source>
        <dbReference type="Proteomes" id="UP001370490"/>
    </source>
</evidence>
<feature type="transmembrane region" description="Helical" evidence="7">
    <location>
        <begin position="64"/>
        <end position="84"/>
    </location>
</feature>
<organism evidence="9 10">
    <name type="scientific">Dillenia turbinata</name>
    <dbReference type="NCBI Taxonomy" id="194707"/>
    <lineage>
        <taxon>Eukaryota</taxon>
        <taxon>Viridiplantae</taxon>
        <taxon>Streptophyta</taxon>
        <taxon>Embryophyta</taxon>
        <taxon>Tracheophyta</taxon>
        <taxon>Spermatophyta</taxon>
        <taxon>Magnoliopsida</taxon>
        <taxon>eudicotyledons</taxon>
        <taxon>Gunneridae</taxon>
        <taxon>Pentapetalae</taxon>
        <taxon>Dilleniales</taxon>
        <taxon>Dilleniaceae</taxon>
        <taxon>Dillenia</taxon>
    </lineage>
</organism>
<feature type="domain" description="Amino acid transporter transmembrane" evidence="8">
    <location>
        <begin position="31"/>
        <end position="440"/>
    </location>
</feature>
<feature type="transmembrane region" description="Helical" evidence="7">
    <location>
        <begin position="390"/>
        <end position="410"/>
    </location>
</feature>
<feature type="transmembrane region" description="Helical" evidence="7">
    <location>
        <begin position="39"/>
        <end position="58"/>
    </location>
</feature>
<name>A0AAN8W770_9MAGN</name>
<accession>A0AAN8W770</accession>
<keyword evidence="5 7" id="KW-1133">Transmembrane helix</keyword>
<evidence type="ECO:0000256" key="6">
    <source>
        <dbReference type="ARBA" id="ARBA00023136"/>
    </source>
</evidence>
<evidence type="ECO:0000256" key="2">
    <source>
        <dbReference type="ARBA" id="ARBA00022448"/>
    </source>
</evidence>
<dbReference type="InterPro" id="IPR013057">
    <property type="entry name" value="AA_transpt_TM"/>
</dbReference>
<comment type="caution">
    <text evidence="9">The sequence shown here is derived from an EMBL/GenBank/DDBJ whole genome shotgun (WGS) entry which is preliminary data.</text>
</comment>
<reference evidence="9 10" key="1">
    <citation type="submission" date="2023-12" db="EMBL/GenBank/DDBJ databases">
        <title>A high-quality genome assembly for Dillenia turbinata (Dilleniales).</title>
        <authorList>
            <person name="Chanderbali A."/>
        </authorList>
    </citation>
    <scope>NUCLEOTIDE SEQUENCE [LARGE SCALE GENOMIC DNA]</scope>
    <source>
        <strain evidence="9">LSX21</strain>
        <tissue evidence="9">Leaf</tissue>
    </source>
</reference>
<protein>
    <submittedName>
        <fullName evidence="9">Amino acid transporter, transmembrane domain</fullName>
    </submittedName>
</protein>
<feature type="transmembrane region" description="Helical" evidence="7">
    <location>
        <begin position="422"/>
        <end position="446"/>
    </location>
</feature>
<feature type="transmembrane region" description="Helical" evidence="7">
    <location>
        <begin position="365"/>
        <end position="384"/>
    </location>
</feature>
<feature type="transmembrane region" description="Helical" evidence="7">
    <location>
        <begin position="322"/>
        <end position="344"/>
    </location>
</feature>
<proteinExistence type="predicted"/>
<dbReference type="AlphaFoldDB" id="A0AAN8W770"/>
<dbReference type="Proteomes" id="UP001370490">
    <property type="component" value="Unassembled WGS sequence"/>
</dbReference>
<evidence type="ECO:0000256" key="3">
    <source>
        <dbReference type="ARBA" id="ARBA00022692"/>
    </source>
</evidence>
<keyword evidence="6 7" id="KW-0472">Membrane</keyword>
<sequence length="458" mass="50345">MEDYTESDRITPTPPTTNPIDSWLPITQSRSGNAFTSTFHLLCSGIGLQALLLPVAFASLGWSWGLVCLLMAFIWQLYTIWILVQLHESVLGTRFSRYLQLSIASFGGKLGKLLAIFPTMYLSGGSCVMLIITGGTTMKLFYQIISADWSTSYAKLLSGAEWYLVFTCLAILIALVLPNLNSLSGVSLIGAVTGVSYCSLIWIVSLARDRPQGITHDPSKNVSWDVERIAGILNALGIVVLAFRGHNVILEIQGTMPSNQKHPSREPMMKGVITSYIIIASSLFPLAICGYWAYGDMIPQNGMLSALTEFHGQKTAKSVMGITYSLVIMNCLCTYQIFAVPAFDNLEFRYVLTKNKPCSPWIRKGIRAFFGGLTYLISVAFPFLGSLAALIGGLAMPLTYAYPCFMWVLIKKPKSYSTIWFVNLGLGCLGMVLSALLVSAALWNLVYKGLDANFFNPR</sequence>
<evidence type="ECO:0000256" key="7">
    <source>
        <dbReference type="SAM" id="Phobius"/>
    </source>
</evidence>
<dbReference type="Pfam" id="PF01490">
    <property type="entry name" value="Aa_trans"/>
    <property type="match status" value="1"/>
</dbReference>